<reference evidence="2 3" key="1">
    <citation type="journal article" date="2019" name="Sci. Rep.">
        <title>Orb-weaving spider Araneus ventricosus genome elucidates the spidroin gene catalogue.</title>
        <authorList>
            <person name="Kono N."/>
            <person name="Nakamura H."/>
            <person name="Ohtoshi R."/>
            <person name="Moran D.A.P."/>
            <person name="Shinohara A."/>
            <person name="Yoshida Y."/>
            <person name="Fujiwara M."/>
            <person name="Mori M."/>
            <person name="Tomita M."/>
            <person name="Arakawa K."/>
        </authorList>
    </citation>
    <scope>NUCLEOTIDE SEQUENCE [LARGE SCALE GENOMIC DNA]</scope>
</reference>
<comment type="caution">
    <text evidence="2">The sequence shown here is derived from an EMBL/GenBank/DDBJ whole genome shotgun (WGS) entry which is preliminary data.</text>
</comment>
<proteinExistence type="predicted"/>
<evidence type="ECO:0000313" key="3">
    <source>
        <dbReference type="Proteomes" id="UP000499080"/>
    </source>
</evidence>
<protein>
    <submittedName>
        <fullName evidence="2">Uncharacterized protein</fullName>
    </submittedName>
</protein>
<organism evidence="2 3">
    <name type="scientific">Araneus ventricosus</name>
    <name type="common">Orbweaver spider</name>
    <name type="synonym">Epeira ventricosa</name>
    <dbReference type="NCBI Taxonomy" id="182803"/>
    <lineage>
        <taxon>Eukaryota</taxon>
        <taxon>Metazoa</taxon>
        <taxon>Ecdysozoa</taxon>
        <taxon>Arthropoda</taxon>
        <taxon>Chelicerata</taxon>
        <taxon>Arachnida</taxon>
        <taxon>Araneae</taxon>
        <taxon>Araneomorphae</taxon>
        <taxon>Entelegynae</taxon>
        <taxon>Araneoidea</taxon>
        <taxon>Araneidae</taxon>
        <taxon>Araneus</taxon>
    </lineage>
</organism>
<gene>
    <name evidence="2" type="ORF">AVEN_50403_1</name>
</gene>
<evidence type="ECO:0000256" key="1">
    <source>
        <dbReference type="SAM" id="MobiDB-lite"/>
    </source>
</evidence>
<sequence length="93" mass="10504">MPSSNYRLTKDSPELKHVAYLETNMCTPMLKRSSVGERSQSVAAFCLTVVDTGEMVLRHELSEAGKDDSRWEQDREFWRDGQTPPRGTDAAVV</sequence>
<dbReference type="AlphaFoldDB" id="A0A4Y2RJE5"/>
<dbReference type="EMBL" id="BGPR01017317">
    <property type="protein sequence ID" value="GBN75758.1"/>
    <property type="molecule type" value="Genomic_DNA"/>
</dbReference>
<feature type="region of interest" description="Disordered" evidence="1">
    <location>
        <begin position="61"/>
        <end position="93"/>
    </location>
</feature>
<dbReference type="Proteomes" id="UP000499080">
    <property type="component" value="Unassembled WGS sequence"/>
</dbReference>
<name>A0A4Y2RJE5_ARAVE</name>
<evidence type="ECO:0000313" key="2">
    <source>
        <dbReference type="EMBL" id="GBN75758.1"/>
    </source>
</evidence>
<feature type="compositionally biased region" description="Basic and acidic residues" evidence="1">
    <location>
        <begin position="61"/>
        <end position="79"/>
    </location>
</feature>
<keyword evidence="3" id="KW-1185">Reference proteome</keyword>
<accession>A0A4Y2RJE5</accession>